<dbReference type="AlphaFoldDB" id="A0A8X6S1P5"/>
<name>A0A8X6S1P5_TRICX</name>
<accession>A0A8X6S1P5</accession>
<gene>
    <name evidence="1" type="ORF">TNCV_2206651</name>
</gene>
<reference evidence="1" key="1">
    <citation type="submission" date="2020-08" db="EMBL/GenBank/DDBJ databases">
        <title>Multicomponent nature underlies the extraordinary mechanical properties of spider dragline silk.</title>
        <authorList>
            <person name="Kono N."/>
            <person name="Nakamura H."/>
            <person name="Mori M."/>
            <person name="Yoshida Y."/>
            <person name="Ohtoshi R."/>
            <person name="Malay A.D."/>
            <person name="Moran D.A.P."/>
            <person name="Tomita M."/>
            <person name="Numata K."/>
            <person name="Arakawa K."/>
        </authorList>
    </citation>
    <scope>NUCLEOTIDE SEQUENCE</scope>
</reference>
<comment type="caution">
    <text evidence="1">The sequence shown here is derived from an EMBL/GenBank/DDBJ whole genome shotgun (WGS) entry which is preliminary data.</text>
</comment>
<proteinExistence type="predicted"/>
<keyword evidence="2" id="KW-1185">Reference proteome</keyword>
<protein>
    <submittedName>
        <fullName evidence="1">Uncharacterized protein</fullName>
    </submittedName>
</protein>
<organism evidence="1 2">
    <name type="scientific">Trichonephila clavipes</name>
    <name type="common">Golden silk orbweaver</name>
    <name type="synonym">Nephila clavipes</name>
    <dbReference type="NCBI Taxonomy" id="2585209"/>
    <lineage>
        <taxon>Eukaryota</taxon>
        <taxon>Metazoa</taxon>
        <taxon>Ecdysozoa</taxon>
        <taxon>Arthropoda</taxon>
        <taxon>Chelicerata</taxon>
        <taxon>Arachnida</taxon>
        <taxon>Araneae</taxon>
        <taxon>Araneomorphae</taxon>
        <taxon>Entelegynae</taxon>
        <taxon>Araneoidea</taxon>
        <taxon>Nephilidae</taxon>
        <taxon>Trichonephila</taxon>
    </lineage>
</organism>
<sequence length="92" mass="10686">MGIRLLDLKSETKGELNDEKSLRGRNRLTGILMSKIQRYHSRTIKNNINDLLSMKTSVRAVYFHLLSSKTTPLNMDCIQTYKCLVQVSKDRR</sequence>
<evidence type="ECO:0000313" key="1">
    <source>
        <dbReference type="EMBL" id="GFY05219.1"/>
    </source>
</evidence>
<dbReference type="Proteomes" id="UP000887159">
    <property type="component" value="Unassembled WGS sequence"/>
</dbReference>
<dbReference type="EMBL" id="BMAU01021250">
    <property type="protein sequence ID" value="GFY05219.1"/>
    <property type="molecule type" value="Genomic_DNA"/>
</dbReference>
<evidence type="ECO:0000313" key="2">
    <source>
        <dbReference type="Proteomes" id="UP000887159"/>
    </source>
</evidence>